<accession>L7KI98</accession>
<dbReference type="Pfam" id="PF00005">
    <property type="entry name" value="ABC_tran"/>
    <property type="match status" value="1"/>
</dbReference>
<keyword evidence="3" id="KW-1185">Reference proteome</keyword>
<dbReference type="EMBL" id="BANR01000004">
    <property type="protein sequence ID" value="GAC47682.1"/>
    <property type="molecule type" value="Genomic_DNA"/>
</dbReference>
<dbReference type="InterPro" id="IPR027417">
    <property type="entry name" value="P-loop_NTPase"/>
</dbReference>
<gene>
    <name evidence="2" type="ORF">GOACH_04_00780</name>
</gene>
<dbReference type="GO" id="GO:0016887">
    <property type="term" value="F:ATP hydrolysis activity"/>
    <property type="evidence" value="ECO:0007669"/>
    <property type="project" value="InterPro"/>
</dbReference>
<organism evidence="2 3">
    <name type="scientific">Gordonia aichiensis NBRC 108223</name>
    <dbReference type="NCBI Taxonomy" id="1220583"/>
    <lineage>
        <taxon>Bacteria</taxon>
        <taxon>Bacillati</taxon>
        <taxon>Actinomycetota</taxon>
        <taxon>Actinomycetes</taxon>
        <taxon>Mycobacteriales</taxon>
        <taxon>Gordoniaceae</taxon>
        <taxon>Gordonia</taxon>
    </lineage>
</organism>
<dbReference type="STRING" id="1220583.GOACH_04_00780"/>
<evidence type="ECO:0000313" key="3">
    <source>
        <dbReference type="Proteomes" id="UP000010988"/>
    </source>
</evidence>
<dbReference type="InterPro" id="IPR003439">
    <property type="entry name" value="ABC_transporter-like_ATP-bd"/>
</dbReference>
<proteinExistence type="predicted"/>
<dbReference type="AlphaFoldDB" id="L7KI98"/>
<dbReference type="RefSeq" id="WP_005171517.1">
    <property type="nucleotide sequence ID" value="NZ_BANR01000004.1"/>
</dbReference>
<evidence type="ECO:0000313" key="2">
    <source>
        <dbReference type="EMBL" id="GAC47682.1"/>
    </source>
</evidence>
<comment type="caution">
    <text evidence="2">The sequence shown here is derived from an EMBL/GenBank/DDBJ whole genome shotgun (WGS) entry which is preliminary data.</text>
</comment>
<dbReference type="GO" id="GO:0005524">
    <property type="term" value="F:ATP binding"/>
    <property type="evidence" value="ECO:0007669"/>
    <property type="project" value="InterPro"/>
</dbReference>
<protein>
    <recommendedName>
        <fullName evidence="1">ABC transporter domain-containing protein</fullName>
    </recommendedName>
</protein>
<feature type="domain" description="ABC transporter" evidence="1">
    <location>
        <begin position="51"/>
        <end position="141"/>
    </location>
</feature>
<name>L7KI98_9ACTN</name>
<dbReference type="Gene3D" id="3.40.50.300">
    <property type="entry name" value="P-loop containing nucleotide triphosphate hydrolases"/>
    <property type="match status" value="1"/>
</dbReference>
<reference evidence="2 3" key="1">
    <citation type="submission" date="2012-12" db="EMBL/GenBank/DDBJ databases">
        <title>Whole genome shotgun sequence of Gordonia aichiensis NBRC 108223.</title>
        <authorList>
            <person name="Isaki-Nakamura S."/>
            <person name="Hosoyama A."/>
            <person name="Tsuchikane K."/>
            <person name="Ando Y."/>
            <person name="Baba S."/>
            <person name="Ohji S."/>
            <person name="Hamada M."/>
            <person name="Tamura T."/>
            <person name="Yamazoe A."/>
            <person name="Yamazaki S."/>
            <person name="Fujita N."/>
        </authorList>
    </citation>
    <scope>NUCLEOTIDE SEQUENCE [LARGE SCALE GENOMIC DNA]</scope>
    <source>
        <strain evidence="2 3">NBRC 108223</strain>
    </source>
</reference>
<dbReference type="SUPFAM" id="SSF52540">
    <property type="entry name" value="P-loop containing nucleoside triphosphate hydrolases"/>
    <property type="match status" value="1"/>
</dbReference>
<evidence type="ECO:0000259" key="1">
    <source>
        <dbReference type="Pfam" id="PF00005"/>
    </source>
</evidence>
<dbReference type="eggNOG" id="COG1121">
    <property type="taxonomic scope" value="Bacteria"/>
</dbReference>
<sequence length="258" mass="28162">MSESARDATFSPDDQATAPIAVQGVPEGDVLLRAEAIGVRASWGPIYGPTDVTIREGGLTVLVGSGGRGRTALLLTLGGRMRPSSGKLHAFGKTNNAQYLFSRAAIAWIDEVDGIEQTIRVRDVITEQIRWAAKWYKWVPRATPADMERICRPVFGPYSLPDIDDFVEELPEFTAALLRIAVANIRRPPLLVVGGVDRLTRIDSAQKLIDRLAALGETQTVVTADVNGTFPGARVRDVIDVHHLTDHEFVELETEDPA</sequence>
<dbReference type="Proteomes" id="UP000010988">
    <property type="component" value="Unassembled WGS sequence"/>
</dbReference>